<evidence type="ECO:0000256" key="8">
    <source>
        <dbReference type="SAM" id="Phobius"/>
    </source>
</evidence>
<evidence type="ECO:0000256" key="1">
    <source>
        <dbReference type="ARBA" id="ARBA00004651"/>
    </source>
</evidence>
<evidence type="ECO:0000313" key="9">
    <source>
        <dbReference type="EMBL" id="KAK9887161.1"/>
    </source>
</evidence>
<evidence type="ECO:0000256" key="2">
    <source>
        <dbReference type="ARBA" id="ARBA00022475"/>
    </source>
</evidence>
<dbReference type="AlphaFoldDB" id="A0AAW1V4W3"/>
<evidence type="ECO:0000256" key="4">
    <source>
        <dbReference type="ARBA" id="ARBA00022989"/>
    </source>
</evidence>
<keyword evidence="10" id="KW-1185">Reference proteome</keyword>
<feature type="transmembrane region" description="Helical" evidence="8">
    <location>
        <begin position="6"/>
        <end position="28"/>
    </location>
</feature>
<feature type="transmembrane region" description="Helical" evidence="8">
    <location>
        <begin position="196"/>
        <end position="214"/>
    </location>
</feature>
<evidence type="ECO:0000256" key="6">
    <source>
        <dbReference type="ARBA" id="ARBA00023170"/>
    </source>
</evidence>
<name>A0AAW1V4W3_9CUCU</name>
<accession>A0AAW1V4W3</accession>
<keyword evidence="6" id="KW-0675">Receptor</keyword>
<reference evidence="9 10" key="1">
    <citation type="submission" date="2023-03" db="EMBL/GenBank/DDBJ databases">
        <title>Genome insight into feeding habits of ladybird beetles.</title>
        <authorList>
            <person name="Li H.-S."/>
            <person name="Huang Y.-H."/>
            <person name="Pang H."/>
        </authorList>
    </citation>
    <scope>NUCLEOTIDE SEQUENCE [LARGE SCALE GENOMIC DNA]</scope>
    <source>
        <strain evidence="9">SYSU_2023b</strain>
        <tissue evidence="9">Whole body</tissue>
    </source>
</reference>
<dbReference type="PANTHER" id="PTHR42643:SF38">
    <property type="entry name" value="IONOTROPIC RECEPTOR 100A"/>
    <property type="match status" value="1"/>
</dbReference>
<dbReference type="Proteomes" id="UP001431783">
    <property type="component" value="Unassembled WGS sequence"/>
</dbReference>
<dbReference type="InterPro" id="IPR052192">
    <property type="entry name" value="Insect_Ionotropic_Sensory_Rcpt"/>
</dbReference>
<comment type="caution">
    <text evidence="9">The sequence shown here is derived from an EMBL/GenBank/DDBJ whole genome shotgun (WGS) entry which is preliminary data.</text>
</comment>
<dbReference type="PANTHER" id="PTHR42643">
    <property type="entry name" value="IONOTROPIC RECEPTOR 20A-RELATED"/>
    <property type="match status" value="1"/>
</dbReference>
<keyword evidence="4 8" id="KW-1133">Transmembrane helix</keyword>
<evidence type="ECO:0000256" key="7">
    <source>
        <dbReference type="ARBA" id="ARBA00023180"/>
    </source>
</evidence>
<keyword evidence="2" id="KW-1003">Cell membrane</keyword>
<keyword evidence="3 8" id="KW-0812">Transmembrane</keyword>
<gene>
    <name evidence="9" type="ORF">WA026_020612</name>
</gene>
<evidence type="ECO:0000256" key="5">
    <source>
        <dbReference type="ARBA" id="ARBA00023136"/>
    </source>
</evidence>
<dbReference type="EMBL" id="JARQZJ010000105">
    <property type="protein sequence ID" value="KAK9887161.1"/>
    <property type="molecule type" value="Genomic_DNA"/>
</dbReference>
<keyword evidence="5 8" id="KW-0472">Membrane</keyword>
<dbReference type="GO" id="GO:0005886">
    <property type="term" value="C:plasma membrane"/>
    <property type="evidence" value="ECO:0007669"/>
    <property type="project" value="UniProtKB-SubCell"/>
</dbReference>
<protein>
    <submittedName>
        <fullName evidence="9">Uncharacterized protein</fullName>
    </submittedName>
</protein>
<organism evidence="9 10">
    <name type="scientific">Henosepilachna vigintioctopunctata</name>
    <dbReference type="NCBI Taxonomy" id="420089"/>
    <lineage>
        <taxon>Eukaryota</taxon>
        <taxon>Metazoa</taxon>
        <taxon>Ecdysozoa</taxon>
        <taxon>Arthropoda</taxon>
        <taxon>Hexapoda</taxon>
        <taxon>Insecta</taxon>
        <taxon>Pterygota</taxon>
        <taxon>Neoptera</taxon>
        <taxon>Endopterygota</taxon>
        <taxon>Coleoptera</taxon>
        <taxon>Polyphaga</taxon>
        <taxon>Cucujiformia</taxon>
        <taxon>Coccinelloidea</taxon>
        <taxon>Coccinellidae</taxon>
        <taxon>Epilachninae</taxon>
        <taxon>Epilachnini</taxon>
        <taxon>Henosepilachna</taxon>
    </lineage>
</organism>
<dbReference type="SUPFAM" id="SSF53850">
    <property type="entry name" value="Periplasmic binding protein-like II"/>
    <property type="match status" value="1"/>
</dbReference>
<comment type="subcellular location">
    <subcellularLocation>
        <location evidence="1">Cell membrane</location>
        <topology evidence="1">Multi-pass membrane protein</topology>
    </subcellularLocation>
</comment>
<proteinExistence type="predicted"/>
<evidence type="ECO:0000256" key="3">
    <source>
        <dbReference type="ARBA" id="ARBA00022692"/>
    </source>
</evidence>
<sequence length="236" mass="27752">MTISEGFFLTTLYTTSIVIVGLVQGVLVKSFSLVIHFEDINSLQQLIEYNFRIINSFDIFHDDSSEIMKKLNERIENIYSDVSQLSVILKSKDLAYFERERDAKYYIEANFTNDEGRPLLHVVEECPISYFITYIVPLGSPYIKRINELIMEFSEAGLIEYWYSSMVENLIKGKTIHEHRVHFEKRRPFSMKDVEFSFFILYAGLTLSIIVFSLELSARYLKEKFLKITEQISIIW</sequence>
<keyword evidence="7" id="KW-0325">Glycoprotein</keyword>
<evidence type="ECO:0000313" key="10">
    <source>
        <dbReference type="Proteomes" id="UP001431783"/>
    </source>
</evidence>